<accession>A0A0K6H9R2</accession>
<dbReference type="InterPro" id="IPR020845">
    <property type="entry name" value="AMP-binding_CS"/>
</dbReference>
<dbReference type="PANTHER" id="PTHR43767">
    <property type="entry name" value="LONG-CHAIN-FATTY-ACID--COA LIGASE"/>
    <property type="match status" value="1"/>
</dbReference>
<dbReference type="PROSITE" id="PS00455">
    <property type="entry name" value="AMP_BINDING"/>
    <property type="match status" value="1"/>
</dbReference>
<dbReference type="Gene3D" id="3.30.300.30">
    <property type="match status" value="1"/>
</dbReference>
<dbReference type="InterPro" id="IPR050237">
    <property type="entry name" value="ATP-dep_AMP-bd_enzyme"/>
</dbReference>
<keyword evidence="2 5" id="KW-0436">Ligase</keyword>
<organism evidence="5 6">
    <name type="scientific">Pseudidiomarina woesei</name>
    <dbReference type="NCBI Taxonomy" id="1381080"/>
    <lineage>
        <taxon>Bacteria</taxon>
        <taxon>Pseudomonadati</taxon>
        <taxon>Pseudomonadota</taxon>
        <taxon>Gammaproteobacteria</taxon>
        <taxon>Alteromonadales</taxon>
        <taxon>Idiomarinaceae</taxon>
        <taxon>Pseudidiomarina</taxon>
    </lineage>
</organism>
<name>A0A0K6H9R2_9GAMM</name>
<dbReference type="Gene3D" id="3.40.50.12780">
    <property type="entry name" value="N-terminal domain of ligase-like"/>
    <property type="match status" value="1"/>
</dbReference>
<dbReference type="InterPro" id="IPR042099">
    <property type="entry name" value="ANL_N_sf"/>
</dbReference>
<dbReference type="RefSeq" id="WP_055439535.1">
    <property type="nucleotide sequence ID" value="NZ_CYHB01000006.1"/>
</dbReference>
<protein>
    <submittedName>
        <fullName evidence="5">Acyl-CoA synthetase (AMP-forming)/AMP-acid ligase II</fullName>
    </submittedName>
</protein>
<dbReference type="SUPFAM" id="SSF56801">
    <property type="entry name" value="Acetyl-CoA synthetase-like"/>
    <property type="match status" value="1"/>
</dbReference>
<sequence>MFETTQQSHPVLTGDAQSSQLLIIDLLRHAVRRHPTQEIVSRRIEGDIHRYTYADCYQRTSQLAHALTELDIQPGDRIATLAWNTYRHMELYYAVSGIGAVIHTVNPRLIADQIQWIINDAEATWLFIDMSFMPLLEEFANDLKTVKGVIVLSDEAAQPKIESLGLPVHNYEALLANRPQQFDWPVFSENTAALLCYTSGTTGNPKGVLTSHRSTVLHAQATASAELLDLRDDTVLMPMVAMYHVGAWGAPYAAPLAGCKLVLPGAGMSGDAMYELIHLEQVTVSLGVPTIWLTLHSYLSETKQKVPSLKRVCVGGAASPLGLVKIYDECYNIYWQPIWGMTETGPLACSAPPTAQLMALPKNERYAIQTTAGRACFGVDMMIADANGNALPHDGETSGELRVRGPWITKRYFQRDDPETFPDGWLATGDIAVIDSHGYMKVVDRKKDVIKSGGEWISSLEIESITSQHPAVKESCVIGVKHPKWDERPLLLVVLNTKATIGKQDIYEFLAGKIAKWWTPDDILIVDDLPHTGTGKLIKNELRKQYFNYLMEQSS</sequence>
<dbReference type="Pfam" id="PF13193">
    <property type="entry name" value="AMP-binding_C"/>
    <property type="match status" value="1"/>
</dbReference>
<dbReference type="OrthoDB" id="9803968at2"/>
<dbReference type="GO" id="GO:0016877">
    <property type="term" value="F:ligase activity, forming carbon-sulfur bonds"/>
    <property type="evidence" value="ECO:0007669"/>
    <property type="project" value="UniProtKB-ARBA"/>
</dbReference>
<dbReference type="FunFam" id="3.30.300.30:FF:000008">
    <property type="entry name" value="2,3-dihydroxybenzoate-AMP ligase"/>
    <property type="match status" value="1"/>
</dbReference>
<evidence type="ECO:0000259" key="3">
    <source>
        <dbReference type="Pfam" id="PF00501"/>
    </source>
</evidence>
<dbReference type="InterPro" id="IPR000873">
    <property type="entry name" value="AMP-dep_synth/lig_dom"/>
</dbReference>
<comment type="similarity">
    <text evidence="1">Belongs to the ATP-dependent AMP-binding enzyme family.</text>
</comment>
<dbReference type="AlphaFoldDB" id="A0A0K6H9R2"/>
<gene>
    <name evidence="5" type="ORF">Ga0061064_1884</name>
</gene>
<keyword evidence="6" id="KW-1185">Reference proteome</keyword>
<dbReference type="InterPro" id="IPR025110">
    <property type="entry name" value="AMP-bd_C"/>
</dbReference>
<evidence type="ECO:0000256" key="1">
    <source>
        <dbReference type="ARBA" id="ARBA00006432"/>
    </source>
</evidence>
<dbReference type="NCBIfam" id="NF004837">
    <property type="entry name" value="PRK06187.1"/>
    <property type="match status" value="1"/>
</dbReference>
<evidence type="ECO:0000313" key="5">
    <source>
        <dbReference type="EMBL" id="CUA87714.1"/>
    </source>
</evidence>
<dbReference type="InterPro" id="IPR045851">
    <property type="entry name" value="AMP-bd_C_sf"/>
</dbReference>
<evidence type="ECO:0000259" key="4">
    <source>
        <dbReference type="Pfam" id="PF13193"/>
    </source>
</evidence>
<dbReference type="Pfam" id="PF00501">
    <property type="entry name" value="AMP-binding"/>
    <property type="match status" value="1"/>
</dbReference>
<feature type="domain" description="AMP-binding enzyme C-terminal" evidence="4">
    <location>
        <begin position="461"/>
        <end position="536"/>
    </location>
</feature>
<dbReference type="EMBL" id="CYHB01000006">
    <property type="protein sequence ID" value="CUA87714.1"/>
    <property type="molecule type" value="Genomic_DNA"/>
</dbReference>
<dbReference type="PANTHER" id="PTHR43767:SF11">
    <property type="entry name" value="MEDIUM-CHAIN-FATTY-ACID--COA LIGASE"/>
    <property type="match status" value="1"/>
</dbReference>
<proteinExistence type="inferred from homology"/>
<dbReference type="CDD" id="cd12119">
    <property type="entry name" value="ttLC_FACS_AlkK_like"/>
    <property type="match status" value="1"/>
</dbReference>
<evidence type="ECO:0000256" key="2">
    <source>
        <dbReference type="ARBA" id="ARBA00022598"/>
    </source>
</evidence>
<evidence type="ECO:0000313" key="6">
    <source>
        <dbReference type="Proteomes" id="UP000182598"/>
    </source>
</evidence>
<feature type="domain" description="AMP-dependent synthetase/ligase" evidence="3">
    <location>
        <begin position="28"/>
        <end position="413"/>
    </location>
</feature>
<dbReference type="Proteomes" id="UP000182598">
    <property type="component" value="Unassembled WGS sequence"/>
</dbReference>
<reference evidence="6" key="1">
    <citation type="submission" date="2015-08" db="EMBL/GenBank/DDBJ databases">
        <authorList>
            <person name="Varghese N."/>
        </authorList>
    </citation>
    <scope>NUCLEOTIDE SEQUENCE [LARGE SCALE GENOMIC DNA]</scope>
    <source>
        <strain evidence="6">DSM 27808</strain>
    </source>
</reference>